<dbReference type="PANTHER" id="PTHR32182:SF22">
    <property type="entry name" value="ATP-DEPENDENT ENDONUCLEASE, OLD FAMILY-RELATED"/>
    <property type="match status" value="1"/>
</dbReference>
<dbReference type="Gene3D" id="3.40.50.300">
    <property type="entry name" value="P-loop containing nucleotide triphosphate hydrolases"/>
    <property type="match status" value="1"/>
</dbReference>
<organism evidence="2 3">
    <name type="scientific">Heliorestis convoluta</name>
    <dbReference type="NCBI Taxonomy" id="356322"/>
    <lineage>
        <taxon>Bacteria</taxon>
        <taxon>Bacillati</taxon>
        <taxon>Bacillota</taxon>
        <taxon>Clostridia</taxon>
        <taxon>Eubacteriales</taxon>
        <taxon>Heliobacteriaceae</taxon>
        <taxon>Heliorestis</taxon>
    </lineage>
</organism>
<protein>
    <submittedName>
        <fullName evidence="2">SMC N terminal domain protein</fullName>
    </submittedName>
</protein>
<evidence type="ECO:0000313" key="2">
    <source>
        <dbReference type="EMBL" id="QGG47499.1"/>
    </source>
</evidence>
<name>A0A5Q2N130_9FIRM</name>
<dbReference type="GO" id="GO:0005524">
    <property type="term" value="F:ATP binding"/>
    <property type="evidence" value="ECO:0007669"/>
    <property type="project" value="InterPro"/>
</dbReference>
<sequence>MISKISLRNFKNFKQADLDMGKVTTLLGTNASGKSNIRDAFRFLHGLSRGYNLAEILGQKWVDGIFQWSGIRGGTRETAFLNSKTFSLSAHFDLEEEKERFNIKYTIEVEPLYGDNIPRVIYESLSCNQETIYESTGENSADAFQLPVKVITGGRYRRGHRESCVSNQPALTQLLSKINHRRDTKGLYAQKVITKTIAALKQMQFFDFSPEAMKKPSIPGQTTLSDRGDNLSSVMQAICKEEIQKKKLLEWLNELTPMDAVDFEFPLQLDGKTLITLVEKNGNKVSAHSASDGTLRFLAIITALFQSNQAKIYFFEEIENGIHPTRLQLLLQLMEGEARHRKIQLITTTHSPQLLRLLSKDSLDYASLVYRLPYQNHGKIKKIKDIFEQGLDSDENQDIANLMESGWLEDVVYFNDSEEN</sequence>
<feature type="domain" description="ATPase AAA-type core" evidence="1">
    <location>
        <begin position="23"/>
        <end position="355"/>
    </location>
</feature>
<dbReference type="InterPro" id="IPR027417">
    <property type="entry name" value="P-loop_NTPase"/>
</dbReference>
<dbReference type="GO" id="GO:0000731">
    <property type="term" value="P:DNA synthesis involved in DNA repair"/>
    <property type="evidence" value="ECO:0007669"/>
    <property type="project" value="TreeGrafter"/>
</dbReference>
<dbReference type="EMBL" id="CP045875">
    <property type="protein sequence ID" value="QGG47499.1"/>
    <property type="molecule type" value="Genomic_DNA"/>
</dbReference>
<dbReference type="InterPro" id="IPR003959">
    <property type="entry name" value="ATPase_AAA_core"/>
</dbReference>
<proteinExistence type="predicted"/>
<evidence type="ECO:0000259" key="1">
    <source>
        <dbReference type="Pfam" id="PF13304"/>
    </source>
</evidence>
<dbReference type="Proteomes" id="UP000366051">
    <property type="component" value="Chromosome"/>
</dbReference>
<dbReference type="PANTHER" id="PTHR32182">
    <property type="entry name" value="DNA REPLICATION AND REPAIR PROTEIN RECF"/>
    <property type="match status" value="1"/>
</dbReference>
<dbReference type="InterPro" id="IPR014555">
    <property type="entry name" value="RecF-like"/>
</dbReference>
<keyword evidence="3" id="KW-1185">Reference proteome</keyword>
<dbReference type="Pfam" id="PF13304">
    <property type="entry name" value="AAA_21"/>
    <property type="match status" value="1"/>
</dbReference>
<dbReference type="AlphaFoldDB" id="A0A5Q2N130"/>
<dbReference type="SUPFAM" id="SSF52540">
    <property type="entry name" value="P-loop containing nucleoside triphosphate hydrolases"/>
    <property type="match status" value="1"/>
</dbReference>
<evidence type="ECO:0000313" key="3">
    <source>
        <dbReference type="Proteomes" id="UP000366051"/>
    </source>
</evidence>
<accession>A0A5Q2N130</accession>
<dbReference type="GO" id="GO:0006302">
    <property type="term" value="P:double-strand break repair"/>
    <property type="evidence" value="ECO:0007669"/>
    <property type="project" value="TreeGrafter"/>
</dbReference>
<dbReference type="GO" id="GO:0016887">
    <property type="term" value="F:ATP hydrolysis activity"/>
    <property type="evidence" value="ECO:0007669"/>
    <property type="project" value="InterPro"/>
</dbReference>
<gene>
    <name evidence="2" type="ORF">FTV88_1352</name>
</gene>
<reference evidence="3" key="1">
    <citation type="submission" date="2019-11" db="EMBL/GenBank/DDBJ databases">
        <title>Genome sequence of Heliorestis convoluta strain HH, an alkaliphilic and minimalistic phototrophic bacterium from a soda lake in Egypt.</title>
        <authorList>
            <person name="Dewey E.D."/>
            <person name="Stokes L.M."/>
            <person name="Burchell B.M."/>
            <person name="Shaffer K.N."/>
            <person name="Huntington A.M."/>
            <person name="Baker J.M."/>
            <person name="Nadendla S."/>
            <person name="Giglio M.G."/>
            <person name="Touchman J.W."/>
            <person name="Blankenship R.E."/>
            <person name="Madigan M.T."/>
            <person name="Sattley W.M."/>
        </authorList>
    </citation>
    <scope>NUCLEOTIDE SEQUENCE [LARGE SCALE GENOMIC DNA]</scope>
    <source>
        <strain evidence="3">HH</strain>
    </source>
</reference>
<dbReference type="RefSeq" id="WP_162007925.1">
    <property type="nucleotide sequence ID" value="NZ_CP045875.1"/>
</dbReference>
<dbReference type="KEGG" id="hcv:FTV88_1352"/>
<dbReference type="PIRSF" id="PIRSF029347">
    <property type="entry name" value="RecF"/>
    <property type="match status" value="1"/>
</dbReference>